<dbReference type="PANTHER" id="PTHR37950:SF1">
    <property type="entry name" value="4-HYDROXYPHENYLACETATE CATABOLISM PROTEIN"/>
    <property type="match status" value="1"/>
</dbReference>
<gene>
    <name evidence="1" type="ORF">DFR56_11429</name>
</gene>
<dbReference type="CDD" id="cd00580">
    <property type="entry name" value="CHMI"/>
    <property type="match status" value="1"/>
</dbReference>
<dbReference type="Pfam" id="PF02962">
    <property type="entry name" value="CHMI"/>
    <property type="match status" value="1"/>
</dbReference>
<proteinExistence type="predicted"/>
<evidence type="ECO:0000313" key="2">
    <source>
        <dbReference type="Proteomes" id="UP000247978"/>
    </source>
</evidence>
<dbReference type="OrthoDB" id="9814215at2"/>
<evidence type="ECO:0000313" key="1">
    <source>
        <dbReference type="EMBL" id="PXW83745.1"/>
    </source>
</evidence>
<accession>A0A2V3VUR3</accession>
<keyword evidence="1" id="KW-0413">Isomerase</keyword>
<sequence>MPHLIIEYTDNIKEDVNIPQLLKKANDSLLQHRDIIPIGGLRSRAIELHDYCVADGAEDDAFVHATLKLGGGRSEEQIKSVCDNLFATIKAHFSEVFAKRYVALSMEVYEFTRPTYKQNNIHLRYK</sequence>
<dbReference type="RefSeq" id="WP_110396619.1">
    <property type="nucleotide sequence ID" value="NZ_JBHUHB010000001.1"/>
</dbReference>
<dbReference type="Proteomes" id="UP000247978">
    <property type="component" value="Unassembled WGS sequence"/>
</dbReference>
<comment type="caution">
    <text evidence="1">The sequence shown here is derived from an EMBL/GenBank/DDBJ whole genome shotgun (WGS) entry which is preliminary data.</text>
</comment>
<organism evidence="1 2">
    <name type="scientific">Pseudogracilibacillus auburnensis</name>
    <dbReference type="NCBI Taxonomy" id="1494959"/>
    <lineage>
        <taxon>Bacteria</taxon>
        <taxon>Bacillati</taxon>
        <taxon>Bacillota</taxon>
        <taxon>Bacilli</taxon>
        <taxon>Bacillales</taxon>
        <taxon>Bacillaceae</taxon>
        <taxon>Pseudogracilibacillus</taxon>
    </lineage>
</organism>
<dbReference type="PANTHER" id="PTHR37950">
    <property type="entry name" value="4-HYDROXYPHENYLACETATE CATABOLISM PROTEIN"/>
    <property type="match status" value="1"/>
</dbReference>
<protein>
    <submittedName>
        <fullName evidence="1">5-carboxymethyl-2-hydroxymuconate delta isomerase</fullName>
    </submittedName>
</protein>
<dbReference type="SUPFAM" id="SSF55331">
    <property type="entry name" value="Tautomerase/MIF"/>
    <property type="match status" value="1"/>
</dbReference>
<dbReference type="InterPro" id="IPR004220">
    <property type="entry name" value="5-COMe_2-OHmuconate_Isoase"/>
</dbReference>
<dbReference type="AlphaFoldDB" id="A0A2V3VUR3"/>
<dbReference type="GO" id="GO:0008704">
    <property type="term" value="F:5-carboxymethyl-2-hydroxymuconate delta-isomerase activity"/>
    <property type="evidence" value="ECO:0007669"/>
    <property type="project" value="InterPro"/>
</dbReference>
<reference evidence="1 2" key="1">
    <citation type="submission" date="2018-05" db="EMBL/GenBank/DDBJ databases">
        <title>Genomic Encyclopedia of Type Strains, Phase IV (KMG-IV): sequencing the most valuable type-strain genomes for metagenomic binning, comparative biology and taxonomic classification.</title>
        <authorList>
            <person name="Goeker M."/>
        </authorList>
    </citation>
    <scope>NUCLEOTIDE SEQUENCE [LARGE SCALE GENOMIC DNA]</scope>
    <source>
        <strain evidence="1 2">DSM 28556</strain>
    </source>
</reference>
<dbReference type="Gene3D" id="3.30.429.10">
    <property type="entry name" value="Macrophage Migration Inhibitory Factor"/>
    <property type="match status" value="1"/>
</dbReference>
<keyword evidence="2" id="KW-1185">Reference proteome</keyword>
<dbReference type="EMBL" id="QJJQ01000014">
    <property type="protein sequence ID" value="PXW83745.1"/>
    <property type="molecule type" value="Genomic_DNA"/>
</dbReference>
<name>A0A2V3VUR3_9BACI</name>
<dbReference type="InterPro" id="IPR014347">
    <property type="entry name" value="Tautomerase/MIF_sf"/>
</dbReference>